<keyword evidence="2" id="KW-1185">Reference proteome</keyword>
<name>A0ACC1NVI8_9PEZI</name>
<evidence type="ECO:0000313" key="1">
    <source>
        <dbReference type="EMBL" id="KAJ2982353.1"/>
    </source>
</evidence>
<accession>A0ACC1NVI8</accession>
<evidence type="ECO:0000313" key="2">
    <source>
        <dbReference type="Proteomes" id="UP001143856"/>
    </source>
</evidence>
<protein>
    <submittedName>
        <fullName evidence="1">Uncharacterized protein</fullName>
    </submittedName>
</protein>
<gene>
    <name evidence="1" type="ORF">NUW58_g6458</name>
</gene>
<dbReference type="EMBL" id="JAPDGR010001465">
    <property type="protein sequence ID" value="KAJ2982353.1"/>
    <property type="molecule type" value="Genomic_DNA"/>
</dbReference>
<reference evidence="1" key="1">
    <citation type="submission" date="2022-10" db="EMBL/GenBank/DDBJ databases">
        <title>Genome Sequence of Xylaria curta.</title>
        <authorList>
            <person name="Buettner E."/>
        </authorList>
    </citation>
    <scope>NUCLEOTIDE SEQUENCE</scope>
    <source>
        <strain evidence="1">Babe10</strain>
    </source>
</reference>
<comment type="caution">
    <text evidence="1">The sequence shown here is derived from an EMBL/GenBank/DDBJ whole genome shotgun (WGS) entry which is preliminary data.</text>
</comment>
<proteinExistence type="predicted"/>
<sequence length="216" mass="23895">MSKALDKLEALGVRVARDVPLNSIDEYEQECGIMRAPLTCSYINTVSRSASDNLLKLSNAVHQCRPTLEKYLSLFHCSTLQTLDDLIQFNEDHAAEELPPGKSNQNFLKAAQADTMTDEECQSRVEKYCAGMRNKIKKCLEDRNVDFIMAPGDSLLCTIAMAAGYPTASVPLGFADFNGRPFGIQLMGRDSEESSMLKLMAAWESAFPNATQPPFL</sequence>
<organism evidence="1 2">
    <name type="scientific">Xylaria curta</name>
    <dbReference type="NCBI Taxonomy" id="42375"/>
    <lineage>
        <taxon>Eukaryota</taxon>
        <taxon>Fungi</taxon>
        <taxon>Dikarya</taxon>
        <taxon>Ascomycota</taxon>
        <taxon>Pezizomycotina</taxon>
        <taxon>Sordariomycetes</taxon>
        <taxon>Xylariomycetidae</taxon>
        <taxon>Xylariales</taxon>
        <taxon>Xylariaceae</taxon>
        <taxon>Xylaria</taxon>
    </lineage>
</organism>
<dbReference type="Proteomes" id="UP001143856">
    <property type="component" value="Unassembled WGS sequence"/>
</dbReference>